<dbReference type="PANTHER" id="PTHR22777:SF32">
    <property type="entry name" value="UPF0053 INNER MEMBRANE PROTEIN YFJD"/>
    <property type="match status" value="1"/>
</dbReference>
<dbReference type="RefSeq" id="WP_078920699.1">
    <property type="nucleotide sequence ID" value="NZ_FUYB01000001.1"/>
</dbReference>
<evidence type="ECO:0000313" key="15">
    <source>
        <dbReference type="Proteomes" id="UP000190460"/>
    </source>
</evidence>
<protein>
    <submittedName>
        <fullName evidence="14">Mg2+ and Co2+ transporter CorB, contains DUF21, CBS pair, and CorC-HlyC domains</fullName>
    </submittedName>
</protein>
<feature type="transmembrane region" description="Helical" evidence="11">
    <location>
        <begin position="91"/>
        <end position="112"/>
    </location>
</feature>
<organism evidence="14 15">
    <name type="scientific">Thiothrix eikelboomii</name>
    <dbReference type="NCBI Taxonomy" id="92487"/>
    <lineage>
        <taxon>Bacteria</taxon>
        <taxon>Pseudomonadati</taxon>
        <taxon>Pseudomonadota</taxon>
        <taxon>Gammaproteobacteria</taxon>
        <taxon>Thiotrichales</taxon>
        <taxon>Thiotrichaceae</taxon>
        <taxon>Thiothrix</taxon>
    </lineage>
</organism>
<name>A0A1T4VT97_9GAMM</name>
<comment type="subcellular location">
    <subcellularLocation>
        <location evidence="1">Cell membrane</location>
        <topology evidence="1">Multi-pass membrane protein</topology>
    </subcellularLocation>
</comment>
<evidence type="ECO:0000256" key="2">
    <source>
        <dbReference type="ARBA" id="ARBA00006337"/>
    </source>
</evidence>
<keyword evidence="5" id="KW-0677">Repeat</keyword>
<keyword evidence="4 10" id="KW-0812">Transmembrane</keyword>
<dbReference type="CDD" id="cd04590">
    <property type="entry name" value="CBS_pair_CorC_HlyC_assoc"/>
    <property type="match status" value="1"/>
</dbReference>
<evidence type="ECO:0000256" key="10">
    <source>
        <dbReference type="PROSITE-ProRule" id="PRU01193"/>
    </source>
</evidence>
<feature type="domain" description="CNNM transmembrane" evidence="13">
    <location>
        <begin position="6"/>
        <end position="191"/>
    </location>
</feature>
<evidence type="ECO:0000256" key="8">
    <source>
        <dbReference type="ARBA" id="ARBA00023136"/>
    </source>
</evidence>
<evidence type="ECO:0000256" key="6">
    <source>
        <dbReference type="ARBA" id="ARBA00022989"/>
    </source>
</evidence>
<reference evidence="15" key="1">
    <citation type="submission" date="2017-02" db="EMBL/GenBank/DDBJ databases">
        <authorList>
            <person name="Varghese N."/>
            <person name="Submissions S."/>
        </authorList>
    </citation>
    <scope>NUCLEOTIDE SEQUENCE [LARGE SCALE GENOMIC DNA]</scope>
    <source>
        <strain evidence="15">ATCC 49788</strain>
    </source>
</reference>
<dbReference type="InterPro" id="IPR000644">
    <property type="entry name" value="CBS_dom"/>
</dbReference>
<dbReference type="Proteomes" id="UP000190460">
    <property type="component" value="Unassembled WGS sequence"/>
</dbReference>
<evidence type="ECO:0000256" key="3">
    <source>
        <dbReference type="ARBA" id="ARBA00022475"/>
    </source>
</evidence>
<dbReference type="PROSITE" id="PS51371">
    <property type="entry name" value="CBS"/>
    <property type="match status" value="1"/>
</dbReference>
<evidence type="ECO:0000259" key="13">
    <source>
        <dbReference type="PROSITE" id="PS51846"/>
    </source>
</evidence>
<dbReference type="SUPFAM" id="SSF56176">
    <property type="entry name" value="FAD-binding/transporter-associated domain-like"/>
    <property type="match status" value="1"/>
</dbReference>
<evidence type="ECO:0000259" key="12">
    <source>
        <dbReference type="PROSITE" id="PS51371"/>
    </source>
</evidence>
<dbReference type="Pfam" id="PF00571">
    <property type="entry name" value="CBS"/>
    <property type="match status" value="1"/>
</dbReference>
<evidence type="ECO:0000256" key="1">
    <source>
        <dbReference type="ARBA" id="ARBA00004651"/>
    </source>
</evidence>
<dbReference type="OrthoDB" id="9797674at2"/>
<dbReference type="InterPro" id="IPR002550">
    <property type="entry name" value="CNNM"/>
</dbReference>
<dbReference type="SUPFAM" id="SSF54631">
    <property type="entry name" value="CBS-domain pair"/>
    <property type="match status" value="1"/>
</dbReference>
<dbReference type="SMART" id="SM01091">
    <property type="entry name" value="CorC_HlyC"/>
    <property type="match status" value="1"/>
</dbReference>
<dbReference type="InterPro" id="IPR016169">
    <property type="entry name" value="FAD-bd_PCMH_sub2"/>
</dbReference>
<keyword evidence="7 9" id="KW-0129">CBS domain</keyword>
<evidence type="ECO:0000256" key="11">
    <source>
        <dbReference type="SAM" id="Phobius"/>
    </source>
</evidence>
<dbReference type="PROSITE" id="PS51846">
    <property type="entry name" value="CNNM"/>
    <property type="match status" value="1"/>
</dbReference>
<comment type="similarity">
    <text evidence="2">Belongs to the UPF0053 family.</text>
</comment>
<dbReference type="GO" id="GO:0005886">
    <property type="term" value="C:plasma membrane"/>
    <property type="evidence" value="ECO:0007669"/>
    <property type="project" value="UniProtKB-SubCell"/>
</dbReference>
<feature type="transmembrane region" description="Helical" evidence="11">
    <location>
        <begin position="12"/>
        <end position="37"/>
    </location>
</feature>
<feature type="transmembrane region" description="Helical" evidence="11">
    <location>
        <begin position="124"/>
        <end position="150"/>
    </location>
</feature>
<keyword evidence="6 10" id="KW-1133">Transmembrane helix</keyword>
<evidence type="ECO:0000256" key="4">
    <source>
        <dbReference type="ARBA" id="ARBA00022692"/>
    </source>
</evidence>
<evidence type="ECO:0000256" key="7">
    <source>
        <dbReference type="ARBA" id="ARBA00023122"/>
    </source>
</evidence>
<dbReference type="InterPro" id="IPR036318">
    <property type="entry name" value="FAD-bd_PCMH-like_sf"/>
</dbReference>
<dbReference type="EMBL" id="FUYB01000001">
    <property type="protein sequence ID" value="SKA68075.1"/>
    <property type="molecule type" value="Genomic_DNA"/>
</dbReference>
<dbReference type="Gene3D" id="3.30.465.10">
    <property type="match status" value="1"/>
</dbReference>
<proteinExistence type="inferred from homology"/>
<sequence length="431" mass="48521">MNGTNETLSLNLQLITLLVLVLLIALLTASETALLTYKRLHATSRKERLNHLLSHTDQVITLLQLFKYFLLILVIWLGLALMSRFIDLAVVWSMVLSLLGFTLVLLLVAELLPRKLARLYPESFAYPFAEFYSALLVLAWPLVALVNLLANMVLKLCQQPTTPPNIVKFSGAELRQLIEVEGLNIPPEHLEMLISIVDLESSQVEDIMIPRHQLVGIDLTEDWADIQEQVIHSLFTRLLIYEHSVDNILGFVHLKRLLPLLAEDKLDREHLKASIRPAYFIPKGTSLIQQLLNFREQARRSAIVVDEYGDILGMLALEDILEEIVGEFSTVPIRHENTIQIMADGSAWLDGATPIREINQALNLDLPVNGPKTINGLIMEHLELLPVPGMTVLIEQHPMEIRKTRKNIIKTLIIYPAIPTSNLSGAADGKK</sequence>
<dbReference type="Pfam" id="PF03471">
    <property type="entry name" value="CorC_HlyC"/>
    <property type="match status" value="1"/>
</dbReference>
<dbReference type="AlphaFoldDB" id="A0A1T4VT97"/>
<keyword evidence="3" id="KW-1003">Cell membrane</keyword>
<dbReference type="PANTHER" id="PTHR22777">
    <property type="entry name" value="HEMOLYSIN-RELATED"/>
    <property type="match status" value="1"/>
</dbReference>
<accession>A0A1T4VT97</accession>
<gene>
    <name evidence="14" type="ORF">SAMN02745130_00192</name>
</gene>
<dbReference type="Pfam" id="PF01595">
    <property type="entry name" value="CNNM"/>
    <property type="match status" value="1"/>
</dbReference>
<dbReference type="Gene3D" id="3.10.580.10">
    <property type="entry name" value="CBS-domain"/>
    <property type="match status" value="1"/>
</dbReference>
<feature type="transmembrane region" description="Helical" evidence="11">
    <location>
        <begin position="58"/>
        <end position="79"/>
    </location>
</feature>
<evidence type="ECO:0000256" key="5">
    <source>
        <dbReference type="ARBA" id="ARBA00022737"/>
    </source>
</evidence>
<evidence type="ECO:0000313" key="14">
    <source>
        <dbReference type="EMBL" id="SKA68075.1"/>
    </source>
</evidence>
<keyword evidence="15" id="KW-1185">Reference proteome</keyword>
<dbReference type="GO" id="GO:0050660">
    <property type="term" value="F:flavin adenine dinucleotide binding"/>
    <property type="evidence" value="ECO:0007669"/>
    <property type="project" value="InterPro"/>
</dbReference>
<dbReference type="InterPro" id="IPR044751">
    <property type="entry name" value="Ion_transp-like_CBS"/>
</dbReference>
<feature type="domain" description="CBS" evidence="12">
    <location>
        <begin position="274"/>
        <end position="330"/>
    </location>
</feature>
<evidence type="ECO:0000256" key="9">
    <source>
        <dbReference type="PROSITE-ProRule" id="PRU00703"/>
    </source>
</evidence>
<dbReference type="STRING" id="92487.SAMN02745130_00192"/>
<dbReference type="InterPro" id="IPR046342">
    <property type="entry name" value="CBS_dom_sf"/>
</dbReference>
<dbReference type="InterPro" id="IPR005170">
    <property type="entry name" value="Transptr-assoc_dom"/>
</dbReference>
<keyword evidence="8 10" id="KW-0472">Membrane</keyword>